<gene>
    <name evidence="1" type="ORF">O6H91_08G024600</name>
</gene>
<proteinExistence type="predicted"/>
<comment type="caution">
    <text evidence="1">The sequence shown here is derived from an EMBL/GenBank/DDBJ whole genome shotgun (WGS) entry which is preliminary data.</text>
</comment>
<evidence type="ECO:0000313" key="2">
    <source>
        <dbReference type="Proteomes" id="UP001162992"/>
    </source>
</evidence>
<dbReference type="Proteomes" id="UP001162992">
    <property type="component" value="Chromosome 8"/>
</dbReference>
<keyword evidence="2" id="KW-1185">Reference proteome</keyword>
<protein>
    <submittedName>
        <fullName evidence="1">Uncharacterized protein</fullName>
    </submittedName>
</protein>
<name>A0ACC2CVU1_DIPCM</name>
<dbReference type="EMBL" id="CM055099">
    <property type="protein sequence ID" value="KAJ7546097.1"/>
    <property type="molecule type" value="Genomic_DNA"/>
</dbReference>
<organism evidence="1 2">
    <name type="scientific">Diphasiastrum complanatum</name>
    <name type="common">Issler's clubmoss</name>
    <name type="synonym">Lycopodium complanatum</name>
    <dbReference type="NCBI Taxonomy" id="34168"/>
    <lineage>
        <taxon>Eukaryota</taxon>
        <taxon>Viridiplantae</taxon>
        <taxon>Streptophyta</taxon>
        <taxon>Embryophyta</taxon>
        <taxon>Tracheophyta</taxon>
        <taxon>Lycopodiopsida</taxon>
        <taxon>Lycopodiales</taxon>
        <taxon>Lycopodiaceae</taxon>
        <taxon>Lycopodioideae</taxon>
        <taxon>Diphasiastrum</taxon>
    </lineage>
</organism>
<evidence type="ECO:0000313" key="1">
    <source>
        <dbReference type="EMBL" id="KAJ7546097.1"/>
    </source>
</evidence>
<reference evidence="2" key="1">
    <citation type="journal article" date="2024" name="Proc. Natl. Acad. Sci. U.S.A.">
        <title>Extraordinary preservation of gene collinearity over three hundred million years revealed in homosporous lycophytes.</title>
        <authorList>
            <person name="Li C."/>
            <person name="Wickell D."/>
            <person name="Kuo L.Y."/>
            <person name="Chen X."/>
            <person name="Nie B."/>
            <person name="Liao X."/>
            <person name="Peng D."/>
            <person name="Ji J."/>
            <person name="Jenkins J."/>
            <person name="Williams M."/>
            <person name="Shu S."/>
            <person name="Plott C."/>
            <person name="Barry K."/>
            <person name="Rajasekar S."/>
            <person name="Grimwood J."/>
            <person name="Han X."/>
            <person name="Sun S."/>
            <person name="Hou Z."/>
            <person name="He W."/>
            <person name="Dai G."/>
            <person name="Sun C."/>
            <person name="Schmutz J."/>
            <person name="Leebens-Mack J.H."/>
            <person name="Li F.W."/>
            <person name="Wang L."/>
        </authorList>
    </citation>
    <scope>NUCLEOTIDE SEQUENCE [LARGE SCALE GENOMIC DNA]</scope>
    <source>
        <strain evidence="2">cv. PW_Plant_1</strain>
    </source>
</reference>
<accession>A0ACC2CVU1</accession>
<sequence>MRRYSRMFFRGKRIQFCSIIALALLLMLIGAVILNAQTISYFLRPIWDIPPRPFQVIPHYYTENLTTSQLCNLHGWKVRLQPRNVYDAILFSNELDILEVRWQELFPYVTKFVILESKTTFTGLPKILYYNTQKERFKFAESKIVYGVTEGRKLMKGEDPFHLESQQRTDMDKLLMEAGIKQGDLLLMSDADEIPSGHTIKLLQWCDGYHSPIHLQMREYLYSFEFPVDYGSWRASAHLFQPGNTRYGHFRRNNFILADSGWHCSFCFRFISDFSFKMKAYSHVDRVRHPSFLEPTRIQRIICKGEDLFDMLPEEYSFRGLIGKLGSIPSSYSAVHLPSYLLKNANNFSFLLPGNCMREF</sequence>